<sequence length="218" mass="24967">MARDLRYGTLETTDGRQAYTPEVGQTGYEIPEGWIDRLEEKKTIEKNAAHQYAKEVIEETRKDFLDDGDEAPASKPSKPKKKVRLLPEPAQSDTEEQEPGKISQESAKTEQANFQEFKKLKITIKAKRDQESTSEYLKEVWGLVESCTSREEAIRLWLAHVISQPVRAGEPVREHYQRLVLEDLDDEDAHIEKARARVEQGQSLAQAWHELKAVVTPK</sequence>
<dbReference type="Proteomes" id="UP001279410">
    <property type="component" value="Unassembled WGS sequence"/>
</dbReference>
<reference evidence="2" key="1">
    <citation type="submission" date="2022-08" db="EMBL/GenBank/DDBJ databases">
        <title>Genome sequencing of akame (Lates japonicus).</title>
        <authorList>
            <person name="Hashiguchi Y."/>
            <person name="Takahashi H."/>
        </authorList>
    </citation>
    <scope>NUCLEOTIDE SEQUENCE</scope>
    <source>
        <strain evidence="2">Kochi</strain>
    </source>
</reference>
<accession>A0AAD3N5P7</accession>
<evidence type="ECO:0000256" key="1">
    <source>
        <dbReference type="SAM" id="MobiDB-lite"/>
    </source>
</evidence>
<name>A0AAD3N5P7_LATJO</name>
<evidence type="ECO:0000313" key="2">
    <source>
        <dbReference type="EMBL" id="GLD65752.1"/>
    </source>
</evidence>
<gene>
    <name evidence="2" type="ORF">AKAME5_001719800</name>
</gene>
<dbReference type="AlphaFoldDB" id="A0AAD3N5P7"/>
<feature type="region of interest" description="Disordered" evidence="1">
    <location>
        <begin position="1"/>
        <end position="24"/>
    </location>
</feature>
<comment type="caution">
    <text evidence="2">The sequence shown here is derived from an EMBL/GenBank/DDBJ whole genome shotgun (WGS) entry which is preliminary data.</text>
</comment>
<evidence type="ECO:0000313" key="3">
    <source>
        <dbReference type="Proteomes" id="UP001279410"/>
    </source>
</evidence>
<proteinExistence type="predicted"/>
<feature type="region of interest" description="Disordered" evidence="1">
    <location>
        <begin position="63"/>
        <end position="110"/>
    </location>
</feature>
<dbReference type="EMBL" id="BRZM01000082">
    <property type="protein sequence ID" value="GLD65752.1"/>
    <property type="molecule type" value="Genomic_DNA"/>
</dbReference>
<protein>
    <submittedName>
        <fullName evidence="2">Uncharacterized protein</fullName>
    </submittedName>
</protein>
<feature type="non-terminal residue" evidence="2">
    <location>
        <position position="1"/>
    </location>
</feature>
<keyword evidence="3" id="KW-1185">Reference proteome</keyword>
<organism evidence="2 3">
    <name type="scientific">Lates japonicus</name>
    <name type="common">Japanese lates</name>
    <dbReference type="NCBI Taxonomy" id="270547"/>
    <lineage>
        <taxon>Eukaryota</taxon>
        <taxon>Metazoa</taxon>
        <taxon>Chordata</taxon>
        <taxon>Craniata</taxon>
        <taxon>Vertebrata</taxon>
        <taxon>Euteleostomi</taxon>
        <taxon>Actinopterygii</taxon>
        <taxon>Neopterygii</taxon>
        <taxon>Teleostei</taxon>
        <taxon>Neoteleostei</taxon>
        <taxon>Acanthomorphata</taxon>
        <taxon>Carangaria</taxon>
        <taxon>Carangaria incertae sedis</taxon>
        <taxon>Centropomidae</taxon>
        <taxon>Lates</taxon>
    </lineage>
</organism>